<dbReference type="RefSeq" id="XP_024345923.1">
    <property type="nucleotide sequence ID" value="XM_024499657.1"/>
</dbReference>
<dbReference type="GeneID" id="36346123"/>
<name>W6U8F6_ECHGR</name>
<dbReference type="CTD" id="36346123"/>
<protein>
    <submittedName>
        <fullName evidence="1">Uncharacterized protein</fullName>
    </submittedName>
</protein>
<evidence type="ECO:0000313" key="2">
    <source>
        <dbReference type="Proteomes" id="UP000019149"/>
    </source>
</evidence>
<proteinExistence type="predicted"/>
<dbReference type="EMBL" id="APAU02000217">
    <property type="protein sequence ID" value="EUB54727.1"/>
    <property type="molecule type" value="Genomic_DNA"/>
</dbReference>
<dbReference type="AlphaFoldDB" id="W6U8F6"/>
<gene>
    <name evidence="1" type="ORF">EGR_10408</name>
</gene>
<organism evidence="1 2">
    <name type="scientific">Echinococcus granulosus</name>
    <name type="common">Hydatid tapeworm</name>
    <dbReference type="NCBI Taxonomy" id="6210"/>
    <lineage>
        <taxon>Eukaryota</taxon>
        <taxon>Metazoa</taxon>
        <taxon>Spiralia</taxon>
        <taxon>Lophotrochozoa</taxon>
        <taxon>Platyhelminthes</taxon>
        <taxon>Cestoda</taxon>
        <taxon>Eucestoda</taxon>
        <taxon>Cyclophyllidea</taxon>
        <taxon>Taeniidae</taxon>
        <taxon>Echinococcus</taxon>
        <taxon>Echinococcus granulosus group</taxon>
    </lineage>
</organism>
<evidence type="ECO:0000313" key="1">
    <source>
        <dbReference type="EMBL" id="EUB54727.1"/>
    </source>
</evidence>
<comment type="caution">
    <text evidence="1">The sequence shown here is derived from an EMBL/GenBank/DDBJ whole genome shotgun (WGS) entry which is preliminary data.</text>
</comment>
<keyword evidence="2" id="KW-1185">Reference proteome</keyword>
<dbReference type="KEGG" id="egl:EGR_10408"/>
<accession>W6U8F6</accession>
<dbReference type="Proteomes" id="UP000019149">
    <property type="component" value="Unassembled WGS sequence"/>
</dbReference>
<reference evidence="1 2" key="1">
    <citation type="journal article" date="2013" name="Nat. Genet.">
        <title>The genome of the hydatid tapeworm Echinococcus granulosus.</title>
        <authorList>
            <person name="Zheng H."/>
            <person name="Zhang W."/>
            <person name="Zhang L."/>
            <person name="Zhang Z."/>
            <person name="Li J."/>
            <person name="Lu G."/>
            <person name="Zhu Y."/>
            <person name="Wang Y."/>
            <person name="Huang Y."/>
            <person name="Liu J."/>
            <person name="Kang H."/>
            <person name="Chen J."/>
            <person name="Wang L."/>
            <person name="Chen A."/>
            <person name="Yu S."/>
            <person name="Gao Z."/>
            <person name="Jin L."/>
            <person name="Gu W."/>
            <person name="Wang Z."/>
            <person name="Zhao L."/>
            <person name="Shi B."/>
            <person name="Wen H."/>
            <person name="Lin R."/>
            <person name="Jones M.K."/>
            <person name="Brejova B."/>
            <person name="Vinar T."/>
            <person name="Zhao G."/>
            <person name="McManus D.P."/>
            <person name="Chen Z."/>
            <person name="Zhou Y."/>
            <person name="Wang S."/>
        </authorList>
    </citation>
    <scope>NUCLEOTIDE SEQUENCE [LARGE SCALE GENOMIC DNA]</scope>
</reference>
<sequence>MKESKELKRDQIIISSLETYKDNFKNSLTSLKYPSYDKLVFSKSNLDHRGRNSFLCRSSSIETGKRLLTSETYY</sequence>